<feature type="transmembrane region" description="Helical" evidence="3">
    <location>
        <begin position="32"/>
        <end position="51"/>
    </location>
</feature>
<keyword evidence="1" id="KW-0479">Metal-binding</keyword>
<dbReference type="Proteomes" id="UP000260812">
    <property type="component" value="Unassembled WGS sequence"/>
</dbReference>
<dbReference type="InterPro" id="IPR051158">
    <property type="entry name" value="Metallophosphoesterase_sf"/>
</dbReference>
<gene>
    <name evidence="5" type="ORF">DXC51_07750</name>
</gene>
<protein>
    <submittedName>
        <fullName evidence="5">Metallophosphoesterase</fullName>
    </submittedName>
</protein>
<dbReference type="SUPFAM" id="SSF56300">
    <property type="entry name" value="Metallo-dependent phosphatases"/>
    <property type="match status" value="1"/>
</dbReference>
<evidence type="ECO:0000256" key="2">
    <source>
        <dbReference type="ARBA" id="ARBA00022801"/>
    </source>
</evidence>
<comment type="caution">
    <text evidence="5">The sequence shown here is derived from an EMBL/GenBank/DDBJ whole genome shotgun (WGS) entry which is preliminary data.</text>
</comment>
<dbReference type="AlphaFoldDB" id="A0A3E3I7R1"/>
<dbReference type="GeneID" id="97986773"/>
<keyword evidence="3" id="KW-0812">Transmembrane</keyword>
<dbReference type="InterPro" id="IPR004843">
    <property type="entry name" value="Calcineurin-like_PHP"/>
</dbReference>
<reference evidence="5" key="1">
    <citation type="submission" date="2018-08" db="EMBL/GenBank/DDBJ databases">
        <title>A genome reference for cultivated species of the human gut microbiota.</title>
        <authorList>
            <person name="Zou Y."/>
            <person name="Xue W."/>
            <person name="Luo G."/>
        </authorList>
    </citation>
    <scope>NUCLEOTIDE SEQUENCE [LARGE SCALE GENOMIC DNA]</scope>
    <source>
        <strain evidence="5">TF05-5AC</strain>
    </source>
</reference>
<keyword evidence="6" id="KW-1185">Reference proteome</keyword>
<dbReference type="GO" id="GO:0008758">
    <property type="term" value="F:UDP-2,3-diacylglucosamine hydrolase activity"/>
    <property type="evidence" value="ECO:0007669"/>
    <property type="project" value="TreeGrafter"/>
</dbReference>
<feature type="domain" description="Calcineurin-like phosphoesterase" evidence="4">
    <location>
        <begin position="72"/>
        <end position="272"/>
    </location>
</feature>
<evidence type="ECO:0000256" key="3">
    <source>
        <dbReference type="SAM" id="Phobius"/>
    </source>
</evidence>
<dbReference type="GO" id="GO:0016020">
    <property type="term" value="C:membrane"/>
    <property type="evidence" value="ECO:0007669"/>
    <property type="project" value="GOC"/>
</dbReference>
<dbReference type="PANTHER" id="PTHR31302:SF31">
    <property type="entry name" value="PHOSPHODIESTERASE YAEI"/>
    <property type="match status" value="1"/>
</dbReference>
<dbReference type="InterPro" id="IPR029052">
    <property type="entry name" value="Metallo-depent_PP-like"/>
</dbReference>
<keyword evidence="2" id="KW-0378">Hydrolase</keyword>
<name>A0A3E3I7R1_9FIRM</name>
<evidence type="ECO:0000259" key="4">
    <source>
        <dbReference type="Pfam" id="PF00149"/>
    </source>
</evidence>
<dbReference type="RefSeq" id="WP_021634717.1">
    <property type="nucleotide sequence ID" value="NZ_QVLV01000004.1"/>
</dbReference>
<dbReference type="Gene3D" id="3.60.21.10">
    <property type="match status" value="1"/>
</dbReference>
<accession>A0A3E3I7R1</accession>
<evidence type="ECO:0000256" key="1">
    <source>
        <dbReference type="ARBA" id="ARBA00022723"/>
    </source>
</evidence>
<keyword evidence="3" id="KW-0472">Membrane</keyword>
<evidence type="ECO:0000313" key="6">
    <source>
        <dbReference type="Proteomes" id="UP000260812"/>
    </source>
</evidence>
<proteinExistence type="predicted"/>
<dbReference type="GO" id="GO:0009245">
    <property type="term" value="P:lipid A biosynthetic process"/>
    <property type="evidence" value="ECO:0007669"/>
    <property type="project" value="TreeGrafter"/>
</dbReference>
<dbReference type="EMBL" id="QVLV01000004">
    <property type="protein sequence ID" value="RGE62482.1"/>
    <property type="molecule type" value="Genomic_DNA"/>
</dbReference>
<organism evidence="5 6">
    <name type="scientific">Eisenbergiella massiliensis</name>
    <dbReference type="NCBI Taxonomy" id="1720294"/>
    <lineage>
        <taxon>Bacteria</taxon>
        <taxon>Bacillati</taxon>
        <taxon>Bacillota</taxon>
        <taxon>Clostridia</taxon>
        <taxon>Lachnospirales</taxon>
        <taxon>Lachnospiraceae</taxon>
        <taxon>Eisenbergiella</taxon>
    </lineage>
</organism>
<keyword evidence="3" id="KW-1133">Transmembrane helix</keyword>
<sequence>MAAYEVNGMKSKEKRNKRKITVSPKFIKSVKWIAVIFALFLLIYTVLYVIGRYRFEVSFYQLSSEKVADKIRVIELADLHNWTFGKDNKDLVKRIKDLKPDVIAIAGDMVLAGEQDISVAVSLCRQLVEIAPVYYSFGNHENEMVYGTDMLADFLDEQAAISGTEEDGTLDYDKISMVDARLPEALKEAGVVILNNNTAGLKIRDQQVDIAGVDNLSGGYFPYSAHMIENFLTTNSDNLKIIIAHRPLIPYAGICYQEELRYDLLLCGHKHGGIIRVPGLGGMFTSGGGYWNWFTGYDSGLIPNAQGNVVISRGLGNSNLLPRVNNTPELVVIDID</sequence>
<dbReference type="PANTHER" id="PTHR31302">
    <property type="entry name" value="TRANSMEMBRANE PROTEIN WITH METALLOPHOSPHOESTERASE DOMAIN-RELATED"/>
    <property type="match status" value="1"/>
</dbReference>
<dbReference type="GO" id="GO:0046872">
    <property type="term" value="F:metal ion binding"/>
    <property type="evidence" value="ECO:0007669"/>
    <property type="project" value="UniProtKB-KW"/>
</dbReference>
<dbReference type="Pfam" id="PF00149">
    <property type="entry name" value="Metallophos"/>
    <property type="match status" value="1"/>
</dbReference>
<evidence type="ECO:0000313" key="5">
    <source>
        <dbReference type="EMBL" id="RGE62482.1"/>
    </source>
</evidence>